<name>A0A1I3KCL1_9FLAO</name>
<dbReference type="InterPro" id="IPR010994">
    <property type="entry name" value="RuvA_2-like"/>
</dbReference>
<dbReference type="PANTHER" id="PTHR21180">
    <property type="entry name" value="ENDONUCLEASE/EXONUCLEASE/PHOSPHATASE FAMILY DOMAIN-CONTAINING PROTEIN 1"/>
    <property type="match status" value="1"/>
</dbReference>
<dbReference type="SUPFAM" id="SSF47781">
    <property type="entry name" value="RuvA domain 2-like"/>
    <property type="match status" value="3"/>
</dbReference>
<evidence type="ECO:0000256" key="1">
    <source>
        <dbReference type="SAM" id="Phobius"/>
    </source>
</evidence>
<dbReference type="InterPro" id="IPR051675">
    <property type="entry name" value="Endo/Exo/Phosphatase_dom_1"/>
</dbReference>
<keyword evidence="1" id="KW-1133">Transmembrane helix</keyword>
<keyword evidence="1" id="KW-0812">Transmembrane</keyword>
<dbReference type="EMBL" id="FORQ01000001">
    <property type="protein sequence ID" value="SFI70256.1"/>
    <property type="molecule type" value="Genomic_DNA"/>
</dbReference>
<dbReference type="AlphaFoldDB" id="A0A1I3KCL1"/>
<proteinExistence type="predicted"/>
<keyword evidence="1" id="KW-0472">Membrane</keyword>
<gene>
    <name evidence="2" type="ORF">SAMN05421638_0731</name>
</gene>
<evidence type="ECO:0000313" key="2">
    <source>
        <dbReference type="EMBL" id="SFI70256.1"/>
    </source>
</evidence>
<feature type="transmembrane region" description="Helical" evidence="1">
    <location>
        <begin position="12"/>
        <end position="31"/>
    </location>
</feature>
<organism evidence="2 3">
    <name type="scientific">Kaistella treverensis</name>
    <dbReference type="NCBI Taxonomy" id="631455"/>
    <lineage>
        <taxon>Bacteria</taxon>
        <taxon>Pseudomonadati</taxon>
        <taxon>Bacteroidota</taxon>
        <taxon>Flavobacteriia</taxon>
        <taxon>Flavobacteriales</taxon>
        <taxon>Weeksellaceae</taxon>
        <taxon>Chryseobacterium group</taxon>
        <taxon>Kaistella</taxon>
    </lineage>
</organism>
<dbReference type="RefSeq" id="WP_089818698.1">
    <property type="nucleotide sequence ID" value="NZ_FORQ01000001.1"/>
</dbReference>
<dbReference type="Proteomes" id="UP000242560">
    <property type="component" value="Unassembled WGS sequence"/>
</dbReference>
<accession>A0A1I3KCL1</accession>
<keyword evidence="3" id="KW-1185">Reference proteome</keyword>
<protein>
    <submittedName>
        <fullName evidence="2">Helix-hairpin-helix motif-containing protein</fullName>
    </submittedName>
</protein>
<sequence>MRLQIQFSSAKNYILGFATSGVFLVAGLFYFNNTQATENAPDTFSEIRSDTKSSLSDFNPNELSATEWQQLGFSEKQVQTILKYKSVLGGNFQSKSELQKCYVISEEKFSELEPYILLPDEVSGHQKSARFVSNYNSDRPNFAYSDNSFSNKKTLKIPGKFNPDHYSAADFVNLGFSEKQATSILKYKNYLGGSFQSKEKFGECFVISAENFQKLAPYLLLPEKSSAEAATSKNFISKDFKAEKKDISYEPFDPNITDLVGWKNLGFSEKQAQVIINYRDRNLKGSFKNLEDIARCFVISPEKFEALKPFIVLNPENIKERKFASNTTENSANRTENNLQKFATNPTDFSKTDLNQITFNQLIEFGFDERSAASFLGFRKKLGGFMAKNQILETYNIDKNLAKKLVEIAPLNTENVERFSLLDAPEEWLKSHPYFRYYADKIVYYRISSKDEKKIFKSLNLKADAEKKMRLYLK</sequence>
<reference evidence="3" key="1">
    <citation type="submission" date="2016-10" db="EMBL/GenBank/DDBJ databases">
        <authorList>
            <person name="Varghese N."/>
            <person name="Submissions S."/>
        </authorList>
    </citation>
    <scope>NUCLEOTIDE SEQUENCE [LARGE SCALE GENOMIC DNA]</scope>
    <source>
        <strain evidence="3">DSM 22251</strain>
    </source>
</reference>
<evidence type="ECO:0000313" key="3">
    <source>
        <dbReference type="Proteomes" id="UP000242560"/>
    </source>
</evidence>
<dbReference type="PANTHER" id="PTHR21180:SF32">
    <property type="entry name" value="ENDONUCLEASE_EXONUCLEASE_PHOSPHATASE FAMILY DOMAIN-CONTAINING PROTEIN 1"/>
    <property type="match status" value="1"/>
</dbReference>